<dbReference type="AlphaFoldDB" id="A0A8H4PAA1"/>
<evidence type="ECO:0000313" key="2">
    <source>
        <dbReference type="Proteomes" id="UP000554235"/>
    </source>
</evidence>
<dbReference type="EMBL" id="JAADYS010001612">
    <property type="protein sequence ID" value="KAF4461986.1"/>
    <property type="molecule type" value="Genomic_DNA"/>
</dbReference>
<accession>A0A8H4PAA1</accession>
<comment type="caution">
    <text evidence="1">The sequence shown here is derived from an EMBL/GenBank/DDBJ whole genome shotgun (WGS) entry which is preliminary data.</text>
</comment>
<keyword evidence="2" id="KW-1185">Reference proteome</keyword>
<reference evidence="1 2" key="1">
    <citation type="submission" date="2020-01" db="EMBL/GenBank/DDBJ databases">
        <title>Identification and distribution of gene clusters putatively required for synthesis of sphingolipid metabolism inhibitors in phylogenetically diverse species of the filamentous fungus Fusarium.</title>
        <authorList>
            <person name="Kim H.-S."/>
            <person name="Busman M."/>
            <person name="Brown D.W."/>
            <person name="Divon H."/>
            <person name="Uhlig S."/>
            <person name="Proctor R.H."/>
        </authorList>
    </citation>
    <scope>NUCLEOTIDE SEQUENCE [LARGE SCALE GENOMIC DNA]</scope>
    <source>
        <strain evidence="1 2">NRRL 20459</strain>
    </source>
</reference>
<evidence type="ECO:0000313" key="1">
    <source>
        <dbReference type="EMBL" id="KAF4461986.1"/>
    </source>
</evidence>
<gene>
    <name evidence="1" type="ORF">FALBO_11208</name>
</gene>
<protein>
    <submittedName>
        <fullName evidence="1">Uncharacterized protein</fullName>
    </submittedName>
</protein>
<name>A0A8H4PAA1_9HYPO</name>
<sequence>MEPAAPPRANDAQGADDGGFWLDGEYDVCETDCFGAWGDDCEYHHFADPMHQPENWLKLRLIINSRQESAHVVAVWGVPAVSIVIPLCTIQPVSGRRQTHILE</sequence>
<organism evidence="1 2">
    <name type="scientific">Fusarium albosuccineum</name>
    <dbReference type="NCBI Taxonomy" id="1237068"/>
    <lineage>
        <taxon>Eukaryota</taxon>
        <taxon>Fungi</taxon>
        <taxon>Dikarya</taxon>
        <taxon>Ascomycota</taxon>
        <taxon>Pezizomycotina</taxon>
        <taxon>Sordariomycetes</taxon>
        <taxon>Hypocreomycetidae</taxon>
        <taxon>Hypocreales</taxon>
        <taxon>Nectriaceae</taxon>
        <taxon>Fusarium</taxon>
        <taxon>Fusarium decemcellulare species complex</taxon>
    </lineage>
</organism>
<dbReference type="Proteomes" id="UP000554235">
    <property type="component" value="Unassembled WGS sequence"/>
</dbReference>
<proteinExistence type="predicted"/>